<dbReference type="AlphaFoldDB" id="A0A382SXC7"/>
<name>A0A382SXC7_9ZZZZ</name>
<dbReference type="GO" id="GO:0016758">
    <property type="term" value="F:hexosyltransferase activity"/>
    <property type="evidence" value="ECO:0007669"/>
    <property type="project" value="InterPro"/>
</dbReference>
<protein>
    <recommendedName>
        <fullName evidence="1">Glycosyltransferase family 28 N-terminal domain-containing protein</fullName>
    </recommendedName>
</protein>
<dbReference type="PANTHER" id="PTHR48050">
    <property type="entry name" value="STEROL 3-BETA-GLUCOSYLTRANSFERASE"/>
    <property type="match status" value="1"/>
</dbReference>
<sequence>MHALLVPVGSAGDVHPFMGLGAALATRGHAVSVIVNDSFEPLVRRMGFKFVRCGTAEEFDSVTRNPDIWHPRKGVEIIARKIVETTPELYRLICDHLQNRESVVVAGALAFGARVAHETHGVPLVTIQLQPVCFRSQFESPVLHPWLKGINSWPRPVKRALFKLANLAIDRVVGPGINEFRYSLGLPPASQFYDVWWNSPDLVVGFFPEWFAS</sequence>
<dbReference type="InterPro" id="IPR050426">
    <property type="entry name" value="Glycosyltransferase_28"/>
</dbReference>
<accession>A0A382SXC7</accession>
<dbReference type="EMBL" id="UINC01132330">
    <property type="protein sequence ID" value="SVD14579.1"/>
    <property type="molecule type" value="Genomic_DNA"/>
</dbReference>
<dbReference type="InterPro" id="IPR004276">
    <property type="entry name" value="GlycoTrans_28_N"/>
</dbReference>
<dbReference type="Pfam" id="PF03033">
    <property type="entry name" value="Glyco_transf_28"/>
    <property type="match status" value="1"/>
</dbReference>
<reference evidence="2" key="1">
    <citation type="submission" date="2018-05" db="EMBL/GenBank/DDBJ databases">
        <authorList>
            <person name="Lanie J.A."/>
            <person name="Ng W.-L."/>
            <person name="Kazmierczak K.M."/>
            <person name="Andrzejewski T.M."/>
            <person name="Davidsen T.M."/>
            <person name="Wayne K.J."/>
            <person name="Tettelin H."/>
            <person name="Glass J.I."/>
            <person name="Rusch D."/>
            <person name="Podicherti R."/>
            <person name="Tsui H.-C.T."/>
            <person name="Winkler M.E."/>
        </authorList>
    </citation>
    <scope>NUCLEOTIDE SEQUENCE</scope>
</reference>
<proteinExistence type="predicted"/>
<dbReference type="PANTHER" id="PTHR48050:SF13">
    <property type="entry name" value="STEROL 3-BETA-GLUCOSYLTRANSFERASE UGT80A2"/>
    <property type="match status" value="1"/>
</dbReference>
<dbReference type="Gene3D" id="3.40.50.2000">
    <property type="entry name" value="Glycogen Phosphorylase B"/>
    <property type="match status" value="1"/>
</dbReference>
<feature type="non-terminal residue" evidence="2">
    <location>
        <position position="213"/>
    </location>
</feature>
<gene>
    <name evidence="2" type="ORF">METZ01_LOCUS367433</name>
</gene>
<dbReference type="SUPFAM" id="SSF53756">
    <property type="entry name" value="UDP-Glycosyltransferase/glycogen phosphorylase"/>
    <property type="match status" value="1"/>
</dbReference>
<organism evidence="2">
    <name type="scientific">marine metagenome</name>
    <dbReference type="NCBI Taxonomy" id="408172"/>
    <lineage>
        <taxon>unclassified sequences</taxon>
        <taxon>metagenomes</taxon>
        <taxon>ecological metagenomes</taxon>
    </lineage>
</organism>
<evidence type="ECO:0000313" key="2">
    <source>
        <dbReference type="EMBL" id="SVD14579.1"/>
    </source>
</evidence>
<dbReference type="GO" id="GO:0005975">
    <property type="term" value="P:carbohydrate metabolic process"/>
    <property type="evidence" value="ECO:0007669"/>
    <property type="project" value="InterPro"/>
</dbReference>
<feature type="domain" description="Glycosyltransferase family 28 N-terminal" evidence="1">
    <location>
        <begin position="5"/>
        <end position="131"/>
    </location>
</feature>
<evidence type="ECO:0000259" key="1">
    <source>
        <dbReference type="Pfam" id="PF03033"/>
    </source>
</evidence>